<keyword evidence="7 9" id="KW-0057">Aromatic amino acid biosynthesis</keyword>
<reference evidence="11" key="1">
    <citation type="submission" date="2024-07" db="EMBL/GenBank/DDBJ databases">
        <title>Complete genome sequence of Verrucomicrobiaceae bacterium NT6N.</title>
        <authorList>
            <person name="Huang C."/>
            <person name="Takami H."/>
            <person name="Hamasaki K."/>
        </authorList>
    </citation>
    <scope>NUCLEOTIDE SEQUENCE</scope>
    <source>
        <strain evidence="11">NT6N</strain>
    </source>
</reference>
<name>A0AAT9FGU3_9BACT</name>
<accession>A0AAT9FGU3</accession>
<dbReference type="CDD" id="cd00405">
    <property type="entry name" value="PRAI"/>
    <property type="match status" value="1"/>
</dbReference>
<keyword evidence="8 9" id="KW-0413">Isomerase</keyword>
<dbReference type="GO" id="GO:0004640">
    <property type="term" value="F:phosphoribosylanthranilate isomerase activity"/>
    <property type="evidence" value="ECO:0007669"/>
    <property type="project" value="UniProtKB-UniRule"/>
</dbReference>
<dbReference type="Gene3D" id="3.20.20.70">
    <property type="entry name" value="Aldolase class I"/>
    <property type="match status" value="1"/>
</dbReference>
<evidence type="ECO:0000256" key="2">
    <source>
        <dbReference type="ARBA" id="ARBA00004664"/>
    </source>
</evidence>
<dbReference type="EC" id="5.3.1.24" evidence="3 9"/>
<evidence type="ECO:0000256" key="1">
    <source>
        <dbReference type="ARBA" id="ARBA00001164"/>
    </source>
</evidence>
<dbReference type="HAMAP" id="MF_00135">
    <property type="entry name" value="PRAI"/>
    <property type="match status" value="1"/>
</dbReference>
<dbReference type="InterPro" id="IPR001240">
    <property type="entry name" value="PRAI_dom"/>
</dbReference>
<evidence type="ECO:0000259" key="10">
    <source>
        <dbReference type="Pfam" id="PF00697"/>
    </source>
</evidence>
<evidence type="ECO:0000256" key="7">
    <source>
        <dbReference type="ARBA" id="ARBA00023141"/>
    </source>
</evidence>
<gene>
    <name evidence="9 11" type="primary">trpF</name>
    <name evidence="11" type="ORF">NT6N_02450</name>
</gene>
<evidence type="ECO:0000256" key="8">
    <source>
        <dbReference type="ARBA" id="ARBA00023235"/>
    </source>
</evidence>
<evidence type="ECO:0000256" key="9">
    <source>
        <dbReference type="HAMAP-Rule" id="MF_00135"/>
    </source>
</evidence>
<dbReference type="Pfam" id="PF00697">
    <property type="entry name" value="PRAI"/>
    <property type="match status" value="1"/>
</dbReference>
<evidence type="ECO:0000256" key="3">
    <source>
        <dbReference type="ARBA" id="ARBA00012572"/>
    </source>
</evidence>
<dbReference type="PANTHER" id="PTHR42894:SF1">
    <property type="entry name" value="N-(5'-PHOSPHORIBOSYL)ANTHRANILATE ISOMERASE"/>
    <property type="match status" value="1"/>
</dbReference>
<dbReference type="SUPFAM" id="SSF51366">
    <property type="entry name" value="Ribulose-phoshate binding barrel"/>
    <property type="match status" value="1"/>
</dbReference>
<dbReference type="InterPro" id="IPR013785">
    <property type="entry name" value="Aldolase_TIM"/>
</dbReference>
<dbReference type="KEGG" id="osu:NT6N_02450"/>
<organism evidence="11">
    <name type="scientific">Oceaniferula spumae</name>
    <dbReference type="NCBI Taxonomy" id="2979115"/>
    <lineage>
        <taxon>Bacteria</taxon>
        <taxon>Pseudomonadati</taxon>
        <taxon>Verrucomicrobiota</taxon>
        <taxon>Verrucomicrobiia</taxon>
        <taxon>Verrucomicrobiales</taxon>
        <taxon>Verrucomicrobiaceae</taxon>
        <taxon>Oceaniferula</taxon>
    </lineage>
</organism>
<dbReference type="PANTHER" id="PTHR42894">
    <property type="entry name" value="N-(5'-PHOSPHORIBOSYL)ANTHRANILATE ISOMERASE"/>
    <property type="match status" value="1"/>
</dbReference>
<comment type="similarity">
    <text evidence="9">Belongs to the TrpF family.</text>
</comment>
<evidence type="ECO:0000256" key="5">
    <source>
        <dbReference type="ARBA" id="ARBA00022605"/>
    </source>
</evidence>
<keyword evidence="6 9" id="KW-0822">Tryptophan biosynthesis</keyword>
<dbReference type="AlphaFoldDB" id="A0AAT9FGU3"/>
<evidence type="ECO:0000313" key="11">
    <source>
        <dbReference type="EMBL" id="BDS05205.1"/>
    </source>
</evidence>
<dbReference type="GO" id="GO:0000162">
    <property type="term" value="P:L-tryptophan biosynthetic process"/>
    <property type="evidence" value="ECO:0007669"/>
    <property type="project" value="UniProtKB-UniRule"/>
</dbReference>
<comment type="catalytic activity">
    <reaction evidence="1 9">
        <text>N-(5-phospho-beta-D-ribosyl)anthranilate = 1-(2-carboxyphenylamino)-1-deoxy-D-ribulose 5-phosphate</text>
        <dbReference type="Rhea" id="RHEA:21540"/>
        <dbReference type="ChEBI" id="CHEBI:18277"/>
        <dbReference type="ChEBI" id="CHEBI:58613"/>
        <dbReference type="EC" id="5.3.1.24"/>
    </reaction>
</comment>
<dbReference type="InterPro" id="IPR011060">
    <property type="entry name" value="RibuloseP-bd_barrel"/>
</dbReference>
<proteinExistence type="inferred from homology"/>
<evidence type="ECO:0000256" key="6">
    <source>
        <dbReference type="ARBA" id="ARBA00022822"/>
    </source>
</evidence>
<keyword evidence="5 9" id="KW-0028">Amino-acid biosynthesis</keyword>
<dbReference type="EMBL" id="AP026866">
    <property type="protein sequence ID" value="BDS05205.1"/>
    <property type="molecule type" value="Genomic_DNA"/>
</dbReference>
<feature type="domain" description="N-(5'phosphoribosyl) anthranilate isomerase (PRAI)" evidence="10">
    <location>
        <begin position="12"/>
        <end position="211"/>
    </location>
</feature>
<dbReference type="InterPro" id="IPR044643">
    <property type="entry name" value="TrpF_fam"/>
</dbReference>
<protein>
    <recommendedName>
        <fullName evidence="4 9">N-(5'-phosphoribosyl)anthranilate isomerase</fullName>
        <shortName evidence="9">PRAI</shortName>
        <ecNumber evidence="3 9">5.3.1.24</ecNumber>
    </recommendedName>
</protein>
<comment type="pathway">
    <text evidence="2 9">Amino-acid biosynthesis; L-tryptophan biosynthesis; L-tryptophan from chorismate: step 3/5.</text>
</comment>
<evidence type="ECO:0000256" key="4">
    <source>
        <dbReference type="ARBA" id="ARBA00022272"/>
    </source>
</evidence>
<sequence>MSDFLDPSSTSLKICGVTRMADAEALVNLGVHGIGINFWPQSKRYLSAEKAEPILRAIAGNIVRVGVFVNADPRMPSRLLEQGLIDIAQFHGDETAEYCAPFANAGHRFIKAIGVKNQDSLNNIAEYRASAVLLDTPAPGVYGGTGEKFDWTIAATFIQNHPNTPVLLAGGITPQNAAEAIAQAHPAALDVASGAEISPGIKDLDKVAALLASTQITPH</sequence>